<sequence>VRTTFSDDDAYSNYASTIASNPPTSPPVFHLVRKSSMHAPRVEVPSGDHLKVDIYSVGVIMESK</sequence>
<evidence type="ECO:0000313" key="1">
    <source>
        <dbReference type="EMBL" id="CAG5116841.1"/>
    </source>
</evidence>
<dbReference type="Proteomes" id="UP000678393">
    <property type="component" value="Unassembled WGS sequence"/>
</dbReference>
<dbReference type="AlphaFoldDB" id="A0A8S3YNH9"/>
<protein>
    <submittedName>
        <fullName evidence="1">Uncharacterized protein</fullName>
    </submittedName>
</protein>
<dbReference type="EMBL" id="CAJHNH020000310">
    <property type="protein sequence ID" value="CAG5116841.1"/>
    <property type="molecule type" value="Genomic_DNA"/>
</dbReference>
<reference evidence="1" key="1">
    <citation type="submission" date="2021-04" db="EMBL/GenBank/DDBJ databases">
        <authorList>
            <consortium name="Molecular Ecology Group"/>
        </authorList>
    </citation>
    <scope>NUCLEOTIDE SEQUENCE</scope>
</reference>
<proteinExistence type="predicted"/>
<evidence type="ECO:0000313" key="2">
    <source>
        <dbReference type="Proteomes" id="UP000678393"/>
    </source>
</evidence>
<comment type="caution">
    <text evidence="1">The sequence shown here is derived from an EMBL/GenBank/DDBJ whole genome shotgun (WGS) entry which is preliminary data.</text>
</comment>
<feature type="non-terminal residue" evidence="1">
    <location>
        <position position="1"/>
    </location>
</feature>
<organism evidence="1 2">
    <name type="scientific">Candidula unifasciata</name>
    <dbReference type="NCBI Taxonomy" id="100452"/>
    <lineage>
        <taxon>Eukaryota</taxon>
        <taxon>Metazoa</taxon>
        <taxon>Spiralia</taxon>
        <taxon>Lophotrochozoa</taxon>
        <taxon>Mollusca</taxon>
        <taxon>Gastropoda</taxon>
        <taxon>Heterobranchia</taxon>
        <taxon>Euthyneura</taxon>
        <taxon>Panpulmonata</taxon>
        <taxon>Eupulmonata</taxon>
        <taxon>Stylommatophora</taxon>
        <taxon>Helicina</taxon>
        <taxon>Helicoidea</taxon>
        <taxon>Geomitridae</taxon>
        <taxon>Candidula</taxon>
    </lineage>
</organism>
<keyword evidence="2" id="KW-1185">Reference proteome</keyword>
<feature type="non-terminal residue" evidence="1">
    <location>
        <position position="64"/>
    </location>
</feature>
<gene>
    <name evidence="1" type="ORF">CUNI_LOCUS2399</name>
</gene>
<accession>A0A8S3YNH9</accession>
<name>A0A8S3YNH9_9EUPU</name>